<dbReference type="Proteomes" id="UP000283255">
    <property type="component" value="Unassembled WGS sequence"/>
</dbReference>
<keyword evidence="2" id="KW-1185">Reference proteome</keyword>
<organism evidence="1 2">
    <name type="scientific">Motilimonas pumila</name>
    <dbReference type="NCBI Taxonomy" id="2303987"/>
    <lineage>
        <taxon>Bacteria</taxon>
        <taxon>Pseudomonadati</taxon>
        <taxon>Pseudomonadota</taxon>
        <taxon>Gammaproteobacteria</taxon>
        <taxon>Alteromonadales</taxon>
        <taxon>Alteromonadales genera incertae sedis</taxon>
        <taxon>Motilimonas</taxon>
    </lineage>
</organism>
<proteinExistence type="predicted"/>
<dbReference type="AlphaFoldDB" id="A0A418Y9D6"/>
<reference evidence="1 2" key="1">
    <citation type="submission" date="2018-09" db="EMBL/GenBank/DDBJ databases">
        <authorList>
            <person name="Wang F."/>
        </authorList>
    </citation>
    <scope>NUCLEOTIDE SEQUENCE [LARGE SCALE GENOMIC DNA]</scope>
    <source>
        <strain evidence="1 2">PLHSC7-2</strain>
    </source>
</reference>
<protein>
    <submittedName>
        <fullName evidence="1">Uncharacterized protein</fullName>
    </submittedName>
</protein>
<reference evidence="1 2" key="2">
    <citation type="submission" date="2019-01" db="EMBL/GenBank/DDBJ databases">
        <title>Motilimonas pumilus sp. nov., isolated from the gut of sea cucumber (Apostichopus japonicus).</title>
        <authorList>
            <person name="Wang F.-Q."/>
            <person name="Ren L.-H."/>
            <person name="Lin Y.-W."/>
            <person name="Sun G.-H."/>
            <person name="Du Z.-J."/>
            <person name="Zhao J.-X."/>
            <person name="Liu X.-J."/>
            <person name="Liu L.-J."/>
        </authorList>
    </citation>
    <scope>NUCLEOTIDE SEQUENCE [LARGE SCALE GENOMIC DNA]</scope>
    <source>
        <strain evidence="1 2">PLHSC7-2</strain>
    </source>
</reference>
<evidence type="ECO:0000313" key="1">
    <source>
        <dbReference type="EMBL" id="RJG37101.1"/>
    </source>
</evidence>
<evidence type="ECO:0000313" key="2">
    <source>
        <dbReference type="Proteomes" id="UP000283255"/>
    </source>
</evidence>
<feature type="non-terminal residue" evidence="1">
    <location>
        <position position="1"/>
    </location>
</feature>
<name>A0A418Y9D6_9GAMM</name>
<gene>
    <name evidence="1" type="ORF">D1Z90_19965</name>
</gene>
<accession>A0A418Y9D6</accession>
<dbReference type="EMBL" id="QZCH01000056">
    <property type="protein sequence ID" value="RJG37101.1"/>
    <property type="molecule type" value="Genomic_DNA"/>
</dbReference>
<dbReference type="RefSeq" id="WP_158587202.1">
    <property type="nucleotide sequence ID" value="NZ_QZCH01000056.1"/>
</dbReference>
<comment type="caution">
    <text evidence="1">The sequence shown here is derived from an EMBL/GenBank/DDBJ whole genome shotgun (WGS) entry which is preliminary data.</text>
</comment>
<sequence>SGYAGVQAELVKPVEQAVNSERVEVADILASKDTVDAIVPMASPETYQGMTEAGIVMIEECDCSGVDTCPVHKKNK</sequence>